<keyword evidence="2" id="KW-1185">Reference proteome</keyword>
<evidence type="ECO:0008006" key="3">
    <source>
        <dbReference type="Google" id="ProtNLM"/>
    </source>
</evidence>
<dbReference type="AlphaFoldDB" id="M0IM42"/>
<evidence type="ECO:0000313" key="1">
    <source>
        <dbReference type="EMBL" id="ELZ97825.1"/>
    </source>
</evidence>
<reference evidence="1 2" key="1">
    <citation type="journal article" date="2014" name="PLoS Genet.">
        <title>Phylogenetically driven sequencing of extremely halophilic archaea reveals strategies for static and dynamic osmo-response.</title>
        <authorList>
            <person name="Becker E.A."/>
            <person name="Seitzer P.M."/>
            <person name="Tritt A."/>
            <person name="Larsen D."/>
            <person name="Krusor M."/>
            <person name="Yao A.I."/>
            <person name="Wu D."/>
            <person name="Madern D."/>
            <person name="Eisen J.A."/>
            <person name="Darling A.E."/>
            <person name="Facciotti M.T."/>
        </authorList>
    </citation>
    <scope>NUCLEOTIDE SEQUENCE [LARGE SCALE GENOMIC DNA]</scope>
    <source>
        <strain evidence="1 2">ATCC BAA-897</strain>
    </source>
</reference>
<gene>
    <name evidence="1" type="ORF">C441_03302</name>
</gene>
<name>M0IM42_9EURY</name>
<dbReference type="PATRIC" id="fig|662480.6.peg.665"/>
<proteinExistence type="predicted"/>
<protein>
    <recommendedName>
        <fullName evidence="3">PIN domain-containing protein</fullName>
    </recommendedName>
</protein>
<evidence type="ECO:0000313" key="2">
    <source>
        <dbReference type="Proteomes" id="UP000011508"/>
    </source>
</evidence>
<dbReference type="InterPro" id="IPR029060">
    <property type="entry name" value="PIN-like_dom_sf"/>
</dbReference>
<comment type="caution">
    <text evidence="1">The sequence shown here is derived from an EMBL/GenBank/DDBJ whole genome shotgun (WGS) entry which is preliminary data.</text>
</comment>
<dbReference type="EMBL" id="AOLM01000004">
    <property type="protein sequence ID" value="ELZ97825.1"/>
    <property type="molecule type" value="Genomic_DNA"/>
</dbReference>
<sequence>MLIGAGILEVIHGKRDPTDVISTPYFTFEKSSFVSYVSDDFPDIVDIQLHVDTVQEPEEVYFTCYGERLTDSQRAELQESLLSQEYFKSNWNYAQPGTGSLVGPTSTEITSDLVRVIPEAIRVVPGITQSVSFYEEDGSPVTNLDIETVYEAIQDAEPEFDALDATRGGVDREFPIRRDGESLSFLFDQVTLVLTPRGDSIEWQRPAEVSMLDTFVSAVNRMIASQLDIESIQLGDPQEPQYTRVDDDHWAFDTNTLYHDHVGDEPSTILHTVMAHPFFEGTTIHIPWAVLFEFNKHADPGEGTNRMNRQGFENLTTLRTLEKLGYLTVAVQDLPSEIDGGLNIGDIADMYMLAHADEVGARLVTGDHTLQELGHLADVPVVNVADLKTYSAPIEGESPDEVVLPRVGDDIHKKSDIIREIESLINSDSSLRPVEGSQPSPFDPQSTLDRWCSTERLAAFYDSAAGETCYAHRCDLTVVPTSSVIPQLAEYTNDETNLFTRQLKDHLEAESAGFPIDQNEFPFVHLLVPTEYVVREMKPGQGPSGFNTKLLKLQRLRGLQYSTTSAFTAQSEMLKRVGEATDNGENEGEVLSLQDYLGLCLASATDDAILLVNENQTGLWKFSHLFGVDALRLTSQTE</sequence>
<dbReference type="SUPFAM" id="SSF88723">
    <property type="entry name" value="PIN domain-like"/>
    <property type="match status" value="1"/>
</dbReference>
<accession>M0IM42</accession>
<dbReference type="Gene3D" id="3.40.50.1010">
    <property type="entry name" value="5'-nuclease"/>
    <property type="match status" value="1"/>
</dbReference>
<organism evidence="1 2">
    <name type="scientific">Haloferax sulfurifontis ATCC BAA-897</name>
    <dbReference type="NCBI Taxonomy" id="662480"/>
    <lineage>
        <taxon>Archaea</taxon>
        <taxon>Methanobacteriati</taxon>
        <taxon>Methanobacteriota</taxon>
        <taxon>Stenosarchaea group</taxon>
        <taxon>Halobacteria</taxon>
        <taxon>Halobacteriales</taxon>
        <taxon>Haloferacaceae</taxon>
        <taxon>Haloferax</taxon>
    </lineage>
</organism>
<dbReference type="Proteomes" id="UP000011508">
    <property type="component" value="Unassembled WGS sequence"/>
</dbReference>